<feature type="transmembrane region" description="Helical" evidence="2">
    <location>
        <begin position="261"/>
        <end position="280"/>
    </location>
</feature>
<dbReference type="PANTHER" id="PTHR36844:SF1">
    <property type="entry name" value="PROTEASE PRSW"/>
    <property type="match status" value="1"/>
</dbReference>
<dbReference type="GO" id="GO:0008237">
    <property type="term" value="F:metallopeptidase activity"/>
    <property type="evidence" value="ECO:0007669"/>
    <property type="project" value="UniProtKB-KW"/>
</dbReference>
<feature type="region of interest" description="Disordered" evidence="1">
    <location>
        <begin position="1"/>
        <end position="107"/>
    </location>
</feature>
<dbReference type="AlphaFoldDB" id="A0A5C5BF24"/>
<keyword evidence="4" id="KW-1185">Reference proteome</keyword>
<sequence>MTYPPTPPPTGGYPPPRRAADPAQADQQGAPQGYPRQTQPQQQGYPQQHGYPQQTQPQQGYPQQQGYSQRQSYPTASRPVAAGPVAAGNRGVPGGPPGSPGAHAAWSGSAVVPQQWARSRGSGSVGTWAALGILGLSALWGMWIVLSNVGTAPAAVGFVAALVPLIAVVAVVMWLDRWEPEPRIMLLLAFLWGAGPSVVIAYFGNTAVAQAIYDATGDPGVASVLGSVISAPVLEELAKGTGVLLIFLLRRSYFDGVVDGIVYAAIVAAGFAFTENILYFGRYIDSLVPVFVQRGVMSPFAHILFTACTGIALGLASRSRSRRSAWWFFPLGLLSAMALHALWNGSASLEALGVQGVSFFLLYAAVQVPLFVAAIMLVVWLRRQESAVIRDRLGEYAAAGWFAPHEVAMVSSLRQRSQARTWAARVGPTAAQAMRTFIKDATSLAYLRQRAVSGRADLRTHATSETDLLGRIKEDRQTFLAAAGVAGAPRA</sequence>
<protein>
    <submittedName>
        <fullName evidence="3">PrsW family intramembrane metalloprotease</fullName>
    </submittedName>
</protein>
<evidence type="ECO:0000256" key="2">
    <source>
        <dbReference type="SAM" id="Phobius"/>
    </source>
</evidence>
<organism evidence="3 4">
    <name type="scientific">Miniimonas arenae</name>
    <dbReference type="NCBI Taxonomy" id="676201"/>
    <lineage>
        <taxon>Bacteria</taxon>
        <taxon>Bacillati</taxon>
        <taxon>Actinomycetota</taxon>
        <taxon>Actinomycetes</taxon>
        <taxon>Micrococcales</taxon>
        <taxon>Beutenbergiaceae</taxon>
        <taxon>Miniimonas</taxon>
    </lineage>
</organism>
<dbReference type="Pfam" id="PF13367">
    <property type="entry name" value="PrsW-protease"/>
    <property type="match status" value="1"/>
</dbReference>
<keyword evidence="2" id="KW-1133">Transmembrane helix</keyword>
<keyword evidence="3" id="KW-0482">Metalloprotease</keyword>
<feature type="transmembrane region" description="Helical" evidence="2">
    <location>
        <begin position="355"/>
        <end position="381"/>
    </location>
</feature>
<dbReference type="InterPro" id="IPR026898">
    <property type="entry name" value="PrsW"/>
</dbReference>
<dbReference type="OrthoDB" id="9785431at2"/>
<evidence type="ECO:0000256" key="1">
    <source>
        <dbReference type="SAM" id="MobiDB-lite"/>
    </source>
</evidence>
<feature type="transmembrane region" description="Helical" evidence="2">
    <location>
        <begin position="125"/>
        <end position="146"/>
    </location>
</feature>
<gene>
    <name evidence="3" type="ORF">FH969_05370</name>
</gene>
<comment type="caution">
    <text evidence="3">The sequence shown here is derived from an EMBL/GenBank/DDBJ whole genome shotgun (WGS) entry which is preliminary data.</text>
</comment>
<keyword evidence="3" id="KW-0645">Protease</keyword>
<feature type="transmembrane region" description="Helical" evidence="2">
    <location>
        <begin position="184"/>
        <end position="204"/>
    </location>
</feature>
<keyword evidence="2" id="KW-0812">Transmembrane</keyword>
<name>A0A5C5BF24_9MICO</name>
<accession>A0A5C5BF24</accession>
<reference evidence="3 4" key="1">
    <citation type="submission" date="2019-06" db="EMBL/GenBank/DDBJ databases">
        <title>Draft genome sequence of Miniimonas arenae KCTC 19750T isolated from sea sand.</title>
        <authorList>
            <person name="Park S.-J."/>
        </authorList>
    </citation>
    <scope>NUCLEOTIDE SEQUENCE [LARGE SCALE GENOMIC DNA]</scope>
    <source>
        <strain evidence="3 4">KCTC 19750</strain>
    </source>
</reference>
<proteinExistence type="predicted"/>
<dbReference type="GO" id="GO:0006508">
    <property type="term" value="P:proteolysis"/>
    <property type="evidence" value="ECO:0007669"/>
    <property type="project" value="UniProtKB-KW"/>
</dbReference>
<dbReference type="EMBL" id="VENP01000014">
    <property type="protein sequence ID" value="TNU75855.1"/>
    <property type="molecule type" value="Genomic_DNA"/>
</dbReference>
<dbReference type="PANTHER" id="PTHR36844">
    <property type="entry name" value="PROTEASE PRSW"/>
    <property type="match status" value="1"/>
</dbReference>
<feature type="transmembrane region" description="Helical" evidence="2">
    <location>
        <begin position="300"/>
        <end position="317"/>
    </location>
</feature>
<feature type="transmembrane region" description="Helical" evidence="2">
    <location>
        <begin position="152"/>
        <end position="175"/>
    </location>
</feature>
<feature type="compositionally biased region" description="Low complexity" evidence="1">
    <location>
        <begin position="21"/>
        <end position="90"/>
    </location>
</feature>
<keyword evidence="3" id="KW-0378">Hydrolase</keyword>
<dbReference type="RefSeq" id="WP_139986402.1">
    <property type="nucleotide sequence ID" value="NZ_VENP01000014.1"/>
</dbReference>
<evidence type="ECO:0000313" key="4">
    <source>
        <dbReference type="Proteomes" id="UP000313849"/>
    </source>
</evidence>
<keyword evidence="2" id="KW-0472">Membrane</keyword>
<dbReference type="Proteomes" id="UP000313849">
    <property type="component" value="Unassembled WGS sequence"/>
</dbReference>
<feature type="transmembrane region" description="Helical" evidence="2">
    <location>
        <begin position="324"/>
        <end position="343"/>
    </location>
</feature>
<feature type="compositionally biased region" description="Pro residues" evidence="1">
    <location>
        <begin position="1"/>
        <end position="17"/>
    </location>
</feature>
<evidence type="ECO:0000313" key="3">
    <source>
        <dbReference type="EMBL" id="TNU75855.1"/>
    </source>
</evidence>